<keyword evidence="3" id="KW-1185">Reference proteome</keyword>
<proteinExistence type="predicted"/>
<organism evidence="2 3">
    <name type="scientific">Ganoderma sinense ZZ0214-1</name>
    <dbReference type="NCBI Taxonomy" id="1077348"/>
    <lineage>
        <taxon>Eukaryota</taxon>
        <taxon>Fungi</taxon>
        <taxon>Dikarya</taxon>
        <taxon>Basidiomycota</taxon>
        <taxon>Agaricomycotina</taxon>
        <taxon>Agaricomycetes</taxon>
        <taxon>Polyporales</taxon>
        <taxon>Polyporaceae</taxon>
        <taxon>Ganoderma</taxon>
    </lineage>
</organism>
<gene>
    <name evidence="2" type="ORF">GSI_00309</name>
</gene>
<dbReference type="AlphaFoldDB" id="A0A2G8SS82"/>
<dbReference type="Proteomes" id="UP000230002">
    <property type="component" value="Unassembled WGS sequence"/>
</dbReference>
<comment type="caution">
    <text evidence="2">The sequence shown here is derived from an EMBL/GenBank/DDBJ whole genome shotgun (WGS) entry which is preliminary data.</text>
</comment>
<accession>A0A2G8SS82</accession>
<evidence type="ECO:0000313" key="2">
    <source>
        <dbReference type="EMBL" id="PIL36620.1"/>
    </source>
</evidence>
<evidence type="ECO:0000313" key="3">
    <source>
        <dbReference type="Proteomes" id="UP000230002"/>
    </source>
</evidence>
<reference evidence="2 3" key="1">
    <citation type="journal article" date="2015" name="Sci. Rep.">
        <title>Chromosome-level genome map provides insights into diverse defense mechanisms in the medicinal fungus Ganoderma sinense.</title>
        <authorList>
            <person name="Zhu Y."/>
            <person name="Xu J."/>
            <person name="Sun C."/>
            <person name="Zhou S."/>
            <person name="Xu H."/>
            <person name="Nelson D.R."/>
            <person name="Qian J."/>
            <person name="Song J."/>
            <person name="Luo H."/>
            <person name="Xiang L."/>
            <person name="Li Y."/>
            <person name="Xu Z."/>
            <person name="Ji A."/>
            <person name="Wang L."/>
            <person name="Lu S."/>
            <person name="Hayward A."/>
            <person name="Sun W."/>
            <person name="Li X."/>
            <person name="Schwartz D.C."/>
            <person name="Wang Y."/>
            <person name="Chen S."/>
        </authorList>
    </citation>
    <scope>NUCLEOTIDE SEQUENCE [LARGE SCALE GENOMIC DNA]</scope>
    <source>
        <strain evidence="2 3">ZZ0214-1</strain>
    </source>
</reference>
<keyword evidence="1" id="KW-0472">Membrane</keyword>
<dbReference type="EMBL" id="AYKW01000001">
    <property type="protein sequence ID" value="PIL36620.1"/>
    <property type="molecule type" value="Genomic_DNA"/>
</dbReference>
<sequence length="495" mass="55828">MLPRQFTTVGLTAAVVVGSLWLLLHSLDFSPRYMQGFYPPHRDRYNDSEWYTSSLTSLPPRCRKNIVVASAFPFHFDVYMAAAKTIGDVLDSQPEDEEERGTIHLFTPDFSFGFDDIAEELGLWKHRGTRGRPEELGNFTNADRGASGIDLIVFGTCEVDLPYWHDELVAAWDSRDAEHKFKIVCIVHNVEDTRWQEHITHWARRGAIRLLPIADHVKNTFRQKFNAIADSSDAGLYTAGYQHIPIDVHAPILDIPYLPIKPVPRQLVYAVIQGTLAANRRDYLRFFNDLIASLREDAAAWGYLPLNGRTAFEPDFESRIPPFQLLLVGAGAIEIPAELAFVVTVHHDLAYKDFYTLVANADIVVPAFAPLGYFRDQASSTVALATELAVPLLVTERLRRTYGYIDDARAVVTRPAAMSEVQALKALRTGDASAFLNSDPAGVGVAMGGVKGVREAVDRMLKDGWARDPEEWMEWRQDVWDRNWMVVDRILRDMP</sequence>
<keyword evidence="1" id="KW-1133">Transmembrane helix</keyword>
<keyword evidence="1" id="KW-0812">Transmembrane</keyword>
<evidence type="ECO:0008006" key="4">
    <source>
        <dbReference type="Google" id="ProtNLM"/>
    </source>
</evidence>
<feature type="transmembrane region" description="Helical" evidence="1">
    <location>
        <begin position="6"/>
        <end position="24"/>
    </location>
</feature>
<dbReference type="OrthoDB" id="549336at2759"/>
<evidence type="ECO:0000256" key="1">
    <source>
        <dbReference type="SAM" id="Phobius"/>
    </source>
</evidence>
<protein>
    <recommendedName>
        <fullName evidence="4">Glycosyltransferase family 1 protein</fullName>
    </recommendedName>
</protein>
<name>A0A2G8SS82_9APHY</name>